<evidence type="ECO:0000313" key="2">
    <source>
        <dbReference type="Proteomes" id="UP000076798"/>
    </source>
</evidence>
<dbReference type="Proteomes" id="UP000076798">
    <property type="component" value="Unassembled WGS sequence"/>
</dbReference>
<keyword evidence="2" id="KW-1185">Reference proteome</keyword>
<accession>A0A166D2G9</accession>
<name>A0A166D2G9_9AGAM</name>
<organism evidence="1 2">
    <name type="scientific">Sistotremastrum suecicum HHB10207 ss-3</name>
    <dbReference type="NCBI Taxonomy" id="1314776"/>
    <lineage>
        <taxon>Eukaryota</taxon>
        <taxon>Fungi</taxon>
        <taxon>Dikarya</taxon>
        <taxon>Basidiomycota</taxon>
        <taxon>Agaricomycotina</taxon>
        <taxon>Agaricomycetes</taxon>
        <taxon>Sistotremastrales</taxon>
        <taxon>Sistotremastraceae</taxon>
        <taxon>Sistotremastrum</taxon>
    </lineage>
</organism>
<dbReference type="AlphaFoldDB" id="A0A166D2G9"/>
<proteinExistence type="predicted"/>
<gene>
    <name evidence="1" type="ORF">SISSUDRAFT_1047531</name>
</gene>
<sequence length="152" mass="17078">MTQEFKPNLHFNLEIIRLKTVKIYGTKHTSKILAEEIILNPRAVTFPYSSPCKTSLEDVDKKCALRAPFPVPETGLRYLSLRSTHTYLRWSHTAIIRRCNDSGYSVPNPTTTASEVGCPASMVVHGPVPDIQDSREDSVNHCVLQLILLCAR</sequence>
<protein>
    <submittedName>
        <fullName evidence="1">Uncharacterized protein</fullName>
    </submittedName>
</protein>
<reference evidence="1 2" key="1">
    <citation type="journal article" date="2016" name="Mol. Biol. Evol.">
        <title>Comparative Genomics of Early-Diverging Mushroom-Forming Fungi Provides Insights into the Origins of Lignocellulose Decay Capabilities.</title>
        <authorList>
            <person name="Nagy L.G."/>
            <person name="Riley R."/>
            <person name="Tritt A."/>
            <person name="Adam C."/>
            <person name="Daum C."/>
            <person name="Floudas D."/>
            <person name="Sun H."/>
            <person name="Yadav J.S."/>
            <person name="Pangilinan J."/>
            <person name="Larsson K.H."/>
            <person name="Matsuura K."/>
            <person name="Barry K."/>
            <person name="Labutti K."/>
            <person name="Kuo R."/>
            <person name="Ohm R.A."/>
            <person name="Bhattacharya S.S."/>
            <person name="Shirouzu T."/>
            <person name="Yoshinaga Y."/>
            <person name="Martin F.M."/>
            <person name="Grigoriev I.V."/>
            <person name="Hibbett D.S."/>
        </authorList>
    </citation>
    <scope>NUCLEOTIDE SEQUENCE [LARGE SCALE GENOMIC DNA]</scope>
    <source>
        <strain evidence="1 2">HHB10207 ss-3</strain>
    </source>
</reference>
<dbReference type="EMBL" id="KV428070">
    <property type="protein sequence ID" value="KZT38063.1"/>
    <property type="molecule type" value="Genomic_DNA"/>
</dbReference>
<evidence type="ECO:0000313" key="1">
    <source>
        <dbReference type="EMBL" id="KZT38063.1"/>
    </source>
</evidence>